<feature type="non-terminal residue" evidence="2">
    <location>
        <position position="56"/>
    </location>
</feature>
<keyword evidence="3" id="KW-1185">Reference proteome</keyword>
<feature type="compositionally biased region" description="Acidic residues" evidence="1">
    <location>
        <begin position="47"/>
        <end position="56"/>
    </location>
</feature>
<accession>A0AA38GZT1</accession>
<evidence type="ECO:0000256" key="1">
    <source>
        <dbReference type="SAM" id="MobiDB-lite"/>
    </source>
</evidence>
<proteinExistence type="predicted"/>
<sequence length="56" mass="6589">TEFWASICNRCRPRLNRCRSEKSASTEYRSVPIGEQTPEMAKRSDFWEDESDPFTS</sequence>
<evidence type="ECO:0000313" key="2">
    <source>
        <dbReference type="EMBL" id="KAH9330535.1"/>
    </source>
</evidence>
<feature type="non-terminal residue" evidence="2">
    <location>
        <position position="1"/>
    </location>
</feature>
<name>A0AA38GZT1_TAXCH</name>
<protein>
    <submittedName>
        <fullName evidence="2">Uncharacterized protein</fullName>
    </submittedName>
</protein>
<evidence type="ECO:0000313" key="3">
    <source>
        <dbReference type="Proteomes" id="UP000824469"/>
    </source>
</evidence>
<comment type="caution">
    <text evidence="2">The sequence shown here is derived from an EMBL/GenBank/DDBJ whole genome shotgun (WGS) entry which is preliminary data.</text>
</comment>
<feature type="region of interest" description="Disordered" evidence="1">
    <location>
        <begin position="22"/>
        <end position="56"/>
    </location>
</feature>
<organism evidence="2 3">
    <name type="scientific">Taxus chinensis</name>
    <name type="common">Chinese yew</name>
    <name type="synonym">Taxus wallichiana var. chinensis</name>
    <dbReference type="NCBI Taxonomy" id="29808"/>
    <lineage>
        <taxon>Eukaryota</taxon>
        <taxon>Viridiplantae</taxon>
        <taxon>Streptophyta</taxon>
        <taxon>Embryophyta</taxon>
        <taxon>Tracheophyta</taxon>
        <taxon>Spermatophyta</taxon>
        <taxon>Pinopsida</taxon>
        <taxon>Pinidae</taxon>
        <taxon>Conifers II</taxon>
        <taxon>Cupressales</taxon>
        <taxon>Taxaceae</taxon>
        <taxon>Taxus</taxon>
    </lineage>
</organism>
<dbReference type="AlphaFoldDB" id="A0AA38GZT1"/>
<reference evidence="2 3" key="1">
    <citation type="journal article" date="2021" name="Nat. Plants">
        <title>The Taxus genome provides insights into paclitaxel biosynthesis.</title>
        <authorList>
            <person name="Xiong X."/>
            <person name="Gou J."/>
            <person name="Liao Q."/>
            <person name="Li Y."/>
            <person name="Zhou Q."/>
            <person name="Bi G."/>
            <person name="Li C."/>
            <person name="Du R."/>
            <person name="Wang X."/>
            <person name="Sun T."/>
            <person name="Guo L."/>
            <person name="Liang H."/>
            <person name="Lu P."/>
            <person name="Wu Y."/>
            <person name="Zhang Z."/>
            <person name="Ro D.K."/>
            <person name="Shang Y."/>
            <person name="Huang S."/>
            <person name="Yan J."/>
        </authorList>
    </citation>
    <scope>NUCLEOTIDE SEQUENCE [LARGE SCALE GENOMIC DNA]</scope>
    <source>
        <strain evidence="2">Ta-2019</strain>
    </source>
</reference>
<gene>
    <name evidence="2" type="ORF">KI387_002643</name>
</gene>
<dbReference type="EMBL" id="JAHRHJ020000001">
    <property type="protein sequence ID" value="KAH9330535.1"/>
    <property type="molecule type" value="Genomic_DNA"/>
</dbReference>
<dbReference type="Proteomes" id="UP000824469">
    <property type="component" value="Unassembled WGS sequence"/>
</dbReference>